<evidence type="ECO:0000313" key="3">
    <source>
        <dbReference type="Proteomes" id="UP000799770"/>
    </source>
</evidence>
<dbReference type="Proteomes" id="UP000799770">
    <property type="component" value="Unassembled WGS sequence"/>
</dbReference>
<dbReference type="Gene3D" id="3.40.710.10">
    <property type="entry name" value="DD-peptidase/beta-lactamase superfamily"/>
    <property type="match status" value="1"/>
</dbReference>
<reference evidence="2" key="1">
    <citation type="journal article" date="2020" name="Stud. Mycol.">
        <title>101 Dothideomycetes genomes: a test case for predicting lifestyles and emergence of pathogens.</title>
        <authorList>
            <person name="Haridas S."/>
            <person name="Albert R."/>
            <person name="Binder M."/>
            <person name="Bloem J."/>
            <person name="Labutti K."/>
            <person name="Salamov A."/>
            <person name="Andreopoulos B."/>
            <person name="Baker S."/>
            <person name="Barry K."/>
            <person name="Bills G."/>
            <person name="Bluhm B."/>
            <person name="Cannon C."/>
            <person name="Castanera R."/>
            <person name="Culley D."/>
            <person name="Daum C."/>
            <person name="Ezra D."/>
            <person name="Gonzalez J."/>
            <person name="Henrissat B."/>
            <person name="Kuo A."/>
            <person name="Liang C."/>
            <person name="Lipzen A."/>
            <person name="Lutzoni F."/>
            <person name="Magnuson J."/>
            <person name="Mondo S."/>
            <person name="Nolan M."/>
            <person name="Ohm R."/>
            <person name="Pangilinan J."/>
            <person name="Park H.-J."/>
            <person name="Ramirez L."/>
            <person name="Alfaro M."/>
            <person name="Sun H."/>
            <person name="Tritt A."/>
            <person name="Yoshinaga Y."/>
            <person name="Zwiers L.-H."/>
            <person name="Turgeon B."/>
            <person name="Goodwin S."/>
            <person name="Spatafora J."/>
            <person name="Crous P."/>
            <person name="Grigoriev I."/>
        </authorList>
    </citation>
    <scope>NUCLEOTIDE SEQUENCE</scope>
    <source>
        <strain evidence="2">CBS 627.86</strain>
    </source>
</reference>
<sequence>MAPSISPSAAAALRTYIDDATTGEPPRLPGAIVQIIDGKNNTLFSHASGGSILLSAEKSVFLLHSITKIVGTIAFMQLVDRGLATLDDPAIIEKHLLELWSKKVLTGFEGDGKTPILVDRTTDITPRMLMNHTNGTGHTFFNPLMNKYLAEGWETRNEVVDPHQTILDAPLMWQPGTHTNYGQGFDWLAVLIERLSGQNLAAYFEQHIFGPLGLKTIGFEETYGGDVTSRPENAGNFWPRSFKQPDGTFTPIDPPVLATVSRKNKSFPEGPYHAFPLGTGLAGTASELARLLTILVEDNSGVDPVSGTRILSAEAVKQITTPQLPEEVRNATRVV</sequence>
<keyword evidence="3" id="KW-1185">Reference proteome</keyword>
<accession>A0A6A5ZF53</accession>
<name>A0A6A5ZF53_9PLEO</name>
<dbReference type="SUPFAM" id="SSF56601">
    <property type="entry name" value="beta-lactamase/transpeptidase-like"/>
    <property type="match status" value="1"/>
</dbReference>
<dbReference type="InterPro" id="IPR050789">
    <property type="entry name" value="Diverse_Enzym_Activities"/>
</dbReference>
<dbReference type="AlphaFoldDB" id="A0A6A5ZF53"/>
<organism evidence="2 3">
    <name type="scientific">Lophiotrema nucula</name>
    <dbReference type="NCBI Taxonomy" id="690887"/>
    <lineage>
        <taxon>Eukaryota</taxon>
        <taxon>Fungi</taxon>
        <taxon>Dikarya</taxon>
        <taxon>Ascomycota</taxon>
        <taxon>Pezizomycotina</taxon>
        <taxon>Dothideomycetes</taxon>
        <taxon>Pleosporomycetidae</taxon>
        <taxon>Pleosporales</taxon>
        <taxon>Lophiotremataceae</taxon>
        <taxon>Lophiotrema</taxon>
    </lineage>
</organism>
<feature type="domain" description="Beta-lactamase-related" evidence="1">
    <location>
        <begin position="28"/>
        <end position="323"/>
    </location>
</feature>
<evidence type="ECO:0000313" key="2">
    <source>
        <dbReference type="EMBL" id="KAF2118112.1"/>
    </source>
</evidence>
<proteinExistence type="predicted"/>
<dbReference type="EMBL" id="ML977317">
    <property type="protein sequence ID" value="KAF2118112.1"/>
    <property type="molecule type" value="Genomic_DNA"/>
</dbReference>
<protein>
    <submittedName>
        <fullName evidence="2">Beta-lactamase/transpeptidase-like protein</fullName>
    </submittedName>
</protein>
<gene>
    <name evidence="2" type="ORF">BDV96DRAFT_459605</name>
</gene>
<dbReference type="PANTHER" id="PTHR43283:SF3">
    <property type="entry name" value="BETA-LACTAMASE FAMILY PROTEIN (AFU_ORTHOLOGUE AFUA_5G07500)"/>
    <property type="match status" value="1"/>
</dbReference>
<evidence type="ECO:0000259" key="1">
    <source>
        <dbReference type="Pfam" id="PF00144"/>
    </source>
</evidence>
<feature type="non-terminal residue" evidence="2">
    <location>
        <position position="335"/>
    </location>
</feature>
<dbReference type="PANTHER" id="PTHR43283">
    <property type="entry name" value="BETA-LACTAMASE-RELATED"/>
    <property type="match status" value="1"/>
</dbReference>
<dbReference type="InterPro" id="IPR001466">
    <property type="entry name" value="Beta-lactam-related"/>
</dbReference>
<dbReference type="InterPro" id="IPR012338">
    <property type="entry name" value="Beta-lactam/transpept-like"/>
</dbReference>
<dbReference type="Pfam" id="PF00144">
    <property type="entry name" value="Beta-lactamase"/>
    <property type="match status" value="1"/>
</dbReference>
<dbReference type="OrthoDB" id="428260at2759"/>